<evidence type="ECO:0000256" key="5">
    <source>
        <dbReference type="ARBA" id="ARBA00022989"/>
    </source>
</evidence>
<organism evidence="9 10">
    <name type="scientific">Mesotoga infera</name>
    <dbReference type="NCBI Taxonomy" id="1236046"/>
    <lineage>
        <taxon>Bacteria</taxon>
        <taxon>Thermotogati</taxon>
        <taxon>Thermotogota</taxon>
        <taxon>Thermotogae</taxon>
        <taxon>Kosmotogales</taxon>
        <taxon>Kosmotogaceae</taxon>
        <taxon>Mesotoga</taxon>
    </lineage>
</organism>
<comment type="similarity">
    <text evidence="7">Belongs to the binding-protein-dependent transport system permease family.</text>
</comment>
<reference evidence="9 10" key="1">
    <citation type="submission" date="2017-01" db="EMBL/GenBank/DDBJ databases">
        <authorList>
            <person name="Erauso G."/>
        </authorList>
    </citation>
    <scope>NUCLEOTIDE SEQUENCE [LARGE SCALE GENOMIC DNA]</scope>
    <source>
        <strain evidence="9">MESINF1</strain>
    </source>
</reference>
<dbReference type="RefSeq" id="WP_169699256.1">
    <property type="nucleotide sequence ID" value="NZ_LS974202.1"/>
</dbReference>
<evidence type="ECO:0000256" key="1">
    <source>
        <dbReference type="ARBA" id="ARBA00004651"/>
    </source>
</evidence>
<dbReference type="GO" id="GO:0005886">
    <property type="term" value="C:plasma membrane"/>
    <property type="evidence" value="ECO:0007669"/>
    <property type="project" value="UniProtKB-SubCell"/>
</dbReference>
<sequence>MYIYLRKLFAMLATVFLVSMITFVTFEIIPGDPVLARLGVDADEAKIRALSEELGLDEPLSKRFFGWITGLFTGDLGQSIRYSRPVSELILDRLPVTLSLALISMALIVIIGVPLGILSARYGDRLPGILISIISQIGMAVPSFWTGIILMYIFGLTLRWVSPGGYTPWSVDPVEAFKSLLLPAVAIALPLIAAVIRYTRNTVMEQMKNDYVRLAFSKGLKMNAVLFRHVLKNALIPVITVLGMITANILSGSIVIEQVFTLPGVGRLLINAISVRDLPLVQGMVLYISLVIVVTNFLIDIVYTLIDPRIKLR</sequence>
<evidence type="ECO:0000256" key="2">
    <source>
        <dbReference type="ARBA" id="ARBA00022448"/>
    </source>
</evidence>
<dbReference type="CDD" id="cd06261">
    <property type="entry name" value="TM_PBP2"/>
    <property type="match status" value="1"/>
</dbReference>
<feature type="transmembrane region" description="Helical" evidence="7">
    <location>
        <begin position="234"/>
        <end position="256"/>
    </location>
</feature>
<dbReference type="InterPro" id="IPR000515">
    <property type="entry name" value="MetI-like"/>
</dbReference>
<protein>
    <recommendedName>
        <fullName evidence="8">ABC transmembrane type-1 domain-containing protein</fullName>
    </recommendedName>
</protein>
<dbReference type="Proteomes" id="UP000250796">
    <property type="component" value="Chromosome MESINF"/>
</dbReference>
<proteinExistence type="inferred from homology"/>
<gene>
    <name evidence="9" type="ORF">MESINF_1618</name>
</gene>
<feature type="transmembrane region" description="Helical" evidence="7">
    <location>
        <begin position="96"/>
        <end position="117"/>
    </location>
</feature>
<evidence type="ECO:0000259" key="8">
    <source>
        <dbReference type="PROSITE" id="PS50928"/>
    </source>
</evidence>
<keyword evidence="4 7" id="KW-0812">Transmembrane</keyword>
<dbReference type="GO" id="GO:0071916">
    <property type="term" value="F:dipeptide transmembrane transporter activity"/>
    <property type="evidence" value="ECO:0007669"/>
    <property type="project" value="TreeGrafter"/>
</dbReference>
<keyword evidence="6 7" id="KW-0472">Membrane</keyword>
<evidence type="ECO:0000313" key="9">
    <source>
        <dbReference type="EMBL" id="SSC13062.1"/>
    </source>
</evidence>
<dbReference type="InterPro" id="IPR035906">
    <property type="entry name" value="MetI-like_sf"/>
</dbReference>
<keyword evidence="5 7" id="KW-1133">Transmembrane helix</keyword>
<evidence type="ECO:0000256" key="4">
    <source>
        <dbReference type="ARBA" id="ARBA00022692"/>
    </source>
</evidence>
<comment type="subcellular location">
    <subcellularLocation>
        <location evidence="1 7">Cell membrane</location>
        <topology evidence="1 7">Multi-pass membrane protein</topology>
    </subcellularLocation>
</comment>
<keyword evidence="2 7" id="KW-0813">Transport</keyword>
<dbReference type="Gene3D" id="1.10.3720.10">
    <property type="entry name" value="MetI-like"/>
    <property type="match status" value="1"/>
</dbReference>
<feature type="transmembrane region" description="Helical" evidence="7">
    <location>
        <begin position="129"/>
        <end position="156"/>
    </location>
</feature>
<feature type="domain" description="ABC transmembrane type-1" evidence="8">
    <location>
        <begin position="94"/>
        <end position="303"/>
    </location>
</feature>
<dbReference type="InterPro" id="IPR045621">
    <property type="entry name" value="BPD_transp_1_N"/>
</dbReference>
<name>A0A7Z7LGI9_9BACT</name>
<dbReference type="PANTHER" id="PTHR43163">
    <property type="entry name" value="DIPEPTIDE TRANSPORT SYSTEM PERMEASE PROTEIN DPPB-RELATED"/>
    <property type="match status" value="1"/>
</dbReference>
<dbReference type="PROSITE" id="PS50928">
    <property type="entry name" value="ABC_TM1"/>
    <property type="match status" value="1"/>
</dbReference>
<dbReference type="KEGG" id="minf:MESINF_1618"/>
<evidence type="ECO:0000256" key="6">
    <source>
        <dbReference type="ARBA" id="ARBA00023136"/>
    </source>
</evidence>
<dbReference type="EMBL" id="LS974202">
    <property type="protein sequence ID" value="SSC13062.1"/>
    <property type="molecule type" value="Genomic_DNA"/>
</dbReference>
<feature type="transmembrane region" description="Helical" evidence="7">
    <location>
        <begin position="176"/>
        <end position="198"/>
    </location>
</feature>
<keyword evidence="10" id="KW-1185">Reference proteome</keyword>
<dbReference type="Pfam" id="PF19300">
    <property type="entry name" value="BPD_transp_1_N"/>
    <property type="match status" value="1"/>
</dbReference>
<accession>A0A7Z7LGI9</accession>
<dbReference type="AlphaFoldDB" id="A0A7Z7LGI9"/>
<dbReference type="SUPFAM" id="SSF161098">
    <property type="entry name" value="MetI-like"/>
    <property type="match status" value="1"/>
</dbReference>
<evidence type="ECO:0000313" key="10">
    <source>
        <dbReference type="Proteomes" id="UP000250796"/>
    </source>
</evidence>
<dbReference type="PANTHER" id="PTHR43163:SF6">
    <property type="entry name" value="DIPEPTIDE TRANSPORT SYSTEM PERMEASE PROTEIN DPPB-RELATED"/>
    <property type="match status" value="1"/>
</dbReference>
<evidence type="ECO:0000256" key="7">
    <source>
        <dbReference type="RuleBase" id="RU363032"/>
    </source>
</evidence>
<keyword evidence="3" id="KW-1003">Cell membrane</keyword>
<evidence type="ECO:0000256" key="3">
    <source>
        <dbReference type="ARBA" id="ARBA00022475"/>
    </source>
</evidence>
<feature type="transmembrane region" description="Helical" evidence="7">
    <location>
        <begin position="284"/>
        <end position="306"/>
    </location>
</feature>
<dbReference type="Pfam" id="PF00528">
    <property type="entry name" value="BPD_transp_1"/>
    <property type="match status" value="1"/>
</dbReference>